<dbReference type="PANTHER" id="PTHR37838">
    <property type="entry name" value="NA(+)-TRANSLOCATING NADH-QUINONE REDUCTASE SUBUNIT C"/>
    <property type="match status" value="1"/>
</dbReference>
<evidence type="ECO:0000256" key="3">
    <source>
        <dbReference type="ARBA" id="ARBA00022519"/>
    </source>
</evidence>
<evidence type="ECO:0000256" key="8">
    <source>
        <dbReference type="ARBA" id="ARBA00022967"/>
    </source>
</evidence>
<evidence type="ECO:0000256" key="1">
    <source>
        <dbReference type="ARBA" id="ARBA00022448"/>
    </source>
</evidence>
<evidence type="ECO:0000256" key="13">
    <source>
        <dbReference type="ARBA" id="ARBA00023075"/>
    </source>
</evidence>
<keyword evidence="7" id="KW-0812">Transmembrane</keyword>
<sequence>MNQNLKLIVFVVLLGLITSGLLLGADALTKDRIELNREAKLKSAVLDGFDVEYTFANIHDIYADEVNIIVIDGYTFYVDEVSNKVSYQFEGSGLWGPIIGIITLEPDFETIARITILQQEETPGLGGIVAERPFLETFVGKKMTPSLDITKEGATQDYEVDAITGATGTSNAFEIILNTNYETYSALWQARNE</sequence>
<keyword evidence="10" id="KW-0520">NAD</keyword>
<evidence type="ECO:0000256" key="12">
    <source>
        <dbReference type="ARBA" id="ARBA00023065"/>
    </source>
</evidence>
<keyword evidence="2" id="KW-1003">Cell membrane</keyword>
<dbReference type="Proteomes" id="UP000620133">
    <property type="component" value="Chromosome"/>
</dbReference>
<organism evidence="17 18">
    <name type="scientific">Mariniplasma anaerobium</name>
    <dbReference type="NCBI Taxonomy" id="2735436"/>
    <lineage>
        <taxon>Bacteria</taxon>
        <taxon>Bacillati</taxon>
        <taxon>Mycoplasmatota</taxon>
        <taxon>Mollicutes</taxon>
        <taxon>Acholeplasmatales</taxon>
        <taxon>Acholeplasmataceae</taxon>
        <taxon>Mariniplasma</taxon>
    </lineage>
</organism>
<dbReference type="PANTHER" id="PTHR37838:SF1">
    <property type="entry name" value="NA(+)-TRANSLOCATING NADH-QUINONE REDUCTASE SUBUNIT C"/>
    <property type="match status" value="1"/>
</dbReference>
<accession>A0A7U9THT9</accession>
<dbReference type="EMBL" id="AP024412">
    <property type="protein sequence ID" value="BCR36783.1"/>
    <property type="molecule type" value="Genomic_DNA"/>
</dbReference>
<dbReference type="GO" id="GO:0006814">
    <property type="term" value="P:sodium ion transport"/>
    <property type="evidence" value="ECO:0007669"/>
    <property type="project" value="UniProtKB-KW"/>
</dbReference>
<keyword evidence="5" id="KW-0285">Flavoprotein</keyword>
<evidence type="ECO:0000256" key="9">
    <source>
        <dbReference type="ARBA" id="ARBA00022989"/>
    </source>
</evidence>
<feature type="domain" description="FMN-binding" evidence="16">
    <location>
        <begin position="93"/>
        <end position="184"/>
    </location>
</feature>
<keyword evidence="18" id="KW-1185">Reference proteome</keyword>
<evidence type="ECO:0000256" key="10">
    <source>
        <dbReference type="ARBA" id="ARBA00023027"/>
    </source>
</evidence>
<evidence type="ECO:0000259" key="16">
    <source>
        <dbReference type="SMART" id="SM00900"/>
    </source>
</evidence>
<evidence type="ECO:0000256" key="6">
    <source>
        <dbReference type="ARBA" id="ARBA00022643"/>
    </source>
</evidence>
<dbReference type="InterPro" id="IPR007329">
    <property type="entry name" value="FMN-bd"/>
</dbReference>
<dbReference type="GO" id="GO:0010181">
    <property type="term" value="F:FMN binding"/>
    <property type="evidence" value="ECO:0007669"/>
    <property type="project" value="InterPro"/>
</dbReference>
<dbReference type="RefSeq" id="WP_176239428.1">
    <property type="nucleotide sequence ID" value="NZ_AP024412.1"/>
</dbReference>
<keyword evidence="13" id="KW-0830">Ubiquinone</keyword>
<reference evidence="17" key="1">
    <citation type="submission" date="2021-01" db="EMBL/GenBank/DDBJ databases">
        <title>Draft genome sequence of Acholeplasmataceae bacterium strain Mahy22.</title>
        <authorList>
            <person name="Watanabe M."/>
            <person name="Kojima H."/>
            <person name="Fukui M."/>
        </authorList>
    </citation>
    <scope>NUCLEOTIDE SEQUENCE</scope>
    <source>
        <strain evidence="17">Mahy22</strain>
    </source>
</reference>
<dbReference type="Pfam" id="PF04205">
    <property type="entry name" value="FMN_bind"/>
    <property type="match status" value="1"/>
</dbReference>
<keyword evidence="9" id="KW-1133">Transmembrane helix</keyword>
<proteinExistence type="predicted"/>
<evidence type="ECO:0000256" key="7">
    <source>
        <dbReference type="ARBA" id="ARBA00022692"/>
    </source>
</evidence>
<dbReference type="GO" id="GO:0016020">
    <property type="term" value="C:membrane"/>
    <property type="evidence" value="ECO:0007669"/>
    <property type="project" value="InterPro"/>
</dbReference>
<dbReference type="KEGG" id="manr:MPAN_016760"/>
<evidence type="ECO:0000256" key="4">
    <source>
        <dbReference type="ARBA" id="ARBA00022553"/>
    </source>
</evidence>
<keyword evidence="11" id="KW-0915">Sodium</keyword>
<keyword evidence="15" id="KW-0739">Sodium transport</keyword>
<keyword evidence="3" id="KW-0997">Cell inner membrane</keyword>
<keyword evidence="1" id="KW-0813">Transport</keyword>
<evidence type="ECO:0000313" key="18">
    <source>
        <dbReference type="Proteomes" id="UP000620133"/>
    </source>
</evidence>
<keyword evidence="12" id="KW-0406">Ion transport</keyword>
<protein>
    <recommendedName>
        <fullName evidence="16">FMN-binding domain-containing protein</fullName>
    </recommendedName>
</protein>
<keyword evidence="4" id="KW-0597">Phosphoprotein</keyword>
<dbReference type="AlphaFoldDB" id="A0A7U9THT9"/>
<dbReference type="SMART" id="SM00900">
    <property type="entry name" value="FMN_bind"/>
    <property type="match status" value="1"/>
</dbReference>
<evidence type="ECO:0000256" key="14">
    <source>
        <dbReference type="ARBA" id="ARBA00023136"/>
    </source>
</evidence>
<dbReference type="GO" id="GO:0016655">
    <property type="term" value="F:oxidoreductase activity, acting on NAD(P)H, quinone or similar compound as acceptor"/>
    <property type="evidence" value="ECO:0007669"/>
    <property type="project" value="InterPro"/>
</dbReference>
<evidence type="ECO:0000256" key="2">
    <source>
        <dbReference type="ARBA" id="ARBA00022475"/>
    </source>
</evidence>
<keyword evidence="8" id="KW-1278">Translocase</keyword>
<dbReference type="InterPro" id="IPR010204">
    <property type="entry name" value="NqrC"/>
</dbReference>
<evidence type="ECO:0000256" key="11">
    <source>
        <dbReference type="ARBA" id="ARBA00023053"/>
    </source>
</evidence>
<evidence type="ECO:0000256" key="15">
    <source>
        <dbReference type="ARBA" id="ARBA00023201"/>
    </source>
</evidence>
<gene>
    <name evidence="17" type="ORF">MPAN_016760</name>
</gene>
<evidence type="ECO:0000256" key="5">
    <source>
        <dbReference type="ARBA" id="ARBA00022630"/>
    </source>
</evidence>
<keyword evidence="6" id="KW-0288">FMN</keyword>
<name>A0A7U9THT9_9MOLU</name>
<keyword evidence="14" id="KW-0472">Membrane</keyword>
<evidence type="ECO:0000313" key="17">
    <source>
        <dbReference type="EMBL" id="BCR36783.1"/>
    </source>
</evidence>